<dbReference type="EMBL" id="BSNG01000001">
    <property type="protein sequence ID" value="GLQ08374.1"/>
    <property type="molecule type" value="Genomic_DNA"/>
</dbReference>
<name>A0ABQ5U8C3_9HYPH</name>
<dbReference type="InterPro" id="IPR051599">
    <property type="entry name" value="Cell_Envelope_Assoc"/>
</dbReference>
<gene>
    <name evidence="3" type="ORF">GCM10007913_03060</name>
</gene>
<protein>
    <recommendedName>
        <fullName evidence="2">DUF218 domain-containing protein</fullName>
    </recommendedName>
</protein>
<accession>A0ABQ5U8C3</accession>
<keyword evidence="1" id="KW-0472">Membrane</keyword>
<dbReference type="CDD" id="cd06259">
    <property type="entry name" value="YdcF-like"/>
    <property type="match status" value="1"/>
</dbReference>
<evidence type="ECO:0000313" key="3">
    <source>
        <dbReference type="EMBL" id="GLQ08374.1"/>
    </source>
</evidence>
<dbReference type="Gene3D" id="3.40.50.620">
    <property type="entry name" value="HUPs"/>
    <property type="match status" value="1"/>
</dbReference>
<keyword evidence="4" id="KW-1185">Reference proteome</keyword>
<sequence length="266" mass="28794">MLFVLSKIFWLLVQPVSLVFLLVFLGWLLIVFRRRVAGLIAVGAALVFLGMSAFTTAGALLIMPLENRFVRPVDMPEQVSAIIMLGGATAGRVSTRRQIPELNEAGDRLAETLRLAMLYPEAKVVVSGGSGLMVPDGESEAATAERFFTGLGLDPARLVLEDASRNTDENAKLTQTLLGEISGNVVLVTSAFHMPRSIGIFRQVGMDVIAWPTDYRSAGDETAGFDIVNPVLNVTTTGVAIREWIGLVVYSWIGRTSELFPAQALN</sequence>
<feature type="transmembrane region" description="Helical" evidence="1">
    <location>
        <begin position="39"/>
        <end position="63"/>
    </location>
</feature>
<comment type="caution">
    <text evidence="3">The sequence shown here is derived from an EMBL/GenBank/DDBJ whole genome shotgun (WGS) entry which is preliminary data.</text>
</comment>
<proteinExistence type="predicted"/>
<feature type="transmembrane region" description="Helical" evidence="1">
    <location>
        <begin position="12"/>
        <end position="32"/>
    </location>
</feature>
<feature type="domain" description="DUF218" evidence="2">
    <location>
        <begin position="81"/>
        <end position="246"/>
    </location>
</feature>
<dbReference type="Pfam" id="PF02698">
    <property type="entry name" value="DUF218"/>
    <property type="match status" value="1"/>
</dbReference>
<dbReference type="PANTHER" id="PTHR30336">
    <property type="entry name" value="INNER MEMBRANE PROTEIN, PROBABLE PERMEASE"/>
    <property type="match status" value="1"/>
</dbReference>
<reference evidence="3" key="2">
    <citation type="submission" date="2023-01" db="EMBL/GenBank/DDBJ databases">
        <title>Draft genome sequence of Devosia yakushimensis strain NBRC 103855.</title>
        <authorList>
            <person name="Sun Q."/>
            <person name="Mori K."/>
        </authorList>
    </citation>
    <scope>NUCLEOTIDE SEQUENCE</scope>
    <source>
        <strain evidence="3">NBRC 103855</strain>
    </source>
</reference>
<dbReference type="Proteomes" id="UP001161406">
    <property type="component" value="Unassembled WGS sequence"/>
</dbReference>
<evidence type="ECO:0000313" key="4">
    <source>
        <dbReference type="Proteomes" id="UP001161406"/>
    </source>
</evidence>
<dbReference type="RefSeq" id="WP_284387267.1">
    <property type="nucleotide sequence ID" value="NZ_BSNG01000001.1"/>
</dbReference>
<evidence type="ECO:0000259" key="2">
    <source>
        <dbReference type="Pfam" id="PF02698"/>
    </source>
</evidence>
<keyword evidence="1" id="KW-1133">Transmembrane helix</keyword>
<dbReference type="PANTHER" id="PTHR30336:SF4">
    <property type="entry name" value="ENVELOPE BIOGENESIS FACTOR ELYC"/>
    <property type="match status" value="1"/>
</dbReference>
<dbReference type="InterPro" id="IPR014729">
    <property type="entry name" value="Rossmann-like_a/b/a_fold"/>
</dbReference>
<organism evidence="3 4">
    <name type="scientific">Devosia yakushimensis</name>
    <dbReference type="NCBI Taxonomy" id="470028"/>
    <lineage>
        <taxon>Bacteria</taxon>
        <taxon>Pseudomonadati</taxon>
        <taxon>Pseudomonadota</taxon>
        <taxon>Alphaproteobacteria</taxon>
        <taxon>Hyphomicrobiales</taxon>
        <taxon>Devosiaceae</taxon>
        <taxon>Devosia</taxon>
    </lineage>
</organism>
<evidence type="ECO:0000256" key="1">
    <source>
        <dbReference type="SAM" id="Phobius"/>
    </source>
</evidence>
<reference evidence="3" key="1">
    <citation type="journal article" date="2014" name="Int. J. Syst. Evol. Microbiol.">
        <title>Complete genome of a new Firmicutes species belonging to the dominant human colonic microbiota ('Ruminococcus bicirculans') reveals two chromosomes and a selective capacity to utilize plant glucans.</title>
        <authorList>
            <consortium name="NISC Comparative Sequencing Program"/>
            <person name="Wegmann U."/>
            <person name="Louis P."/>
            <person name="Goesmann A."/>
            <person name="Henrissat B."/>
            <person name="Duncan S.H."/>
            <person name="Flint H.J."/>
        </authorList>
    </citation>
    <scope>NUCLEOTIDE SEQUENCE</scope>
    <source>
        <strain evidence="3">NBRC 103855</strain>
    </source>
</reference>
<keyword evidence="1" id="KW-0812">Transmembrane</keyword>
<dbReference type="InterPro" id="IPR003848">
    <property type="entry name" value="DUF218"/>
</dbReference>